<dbReference type="GO" id="GO:0003677">
    <property type="term" value="F:DNA binding"/>
    <property type="evidence" value="ECO:0007669"/>
    <property type="project" value="InterPro"/>
</dbReference>
<dbReference type="Proteomes" id="UP001487740">
    <property type="component" value="Unassembled WGS sequence"/>
</dbReference>
<name>A0AAW0TXR2_SCYPA</name>
<dbReference type="GO" id="GO:0005634">
    <property type="term" value="C:nucleus"/>
    <property type="evidence" value="ECO:0007669"/>
    <property type="project" value="TreeGrafter"/>
</dbReference>
<dbReference type="AlphaFoldDB" id="A0AAW0TXR2"/>
<evidence type="ECO:0000256" key="2">
    <source>
        <dbReference type="ARBA" id="ARBA00022801"/>
    </source>
</evidence>
<dbReference type="PANTHER" id="PTHR11070:SF30">
    <property type="entry name" value="F-BOX DNA HELICASE 1"/>
    <property type="match status" value="1"/>
</dbReference>
<dbReference type="InterPro" id="IPR014017">
    <property type="entry name" value="DNA_helicase_UvrD-like_C"/>
</dbReference>
<protein>
    <recommendedName>
        <fullName evidence="7">DNA 3'-5' helicase</fullName>
        <ecNumber evidence="7">5.6.2.4</ecNumber>
    </recommendedName>
</protein>
<dbReference type="Pfam" id="PF13361">
    <property type="entry name" value="UvrD_C"/>
    <property type="match status" value="1"/>
</dbReference>
<evidence type="ECO:0000256" key="6">
    <source>
        <dbReference type="ARBA" id="ARBA00034617"/>
    </source>
</evidence>
<dbReference type="SUPFAM" id="SSF52540">
    <property type="entry name" value="P-loop containing nucleoside triphosphate hydrolases"/>
    <property type="match status" value="1"/>
</dbReference>
<evidence type="ECO:0000259" key="9">
    <source>
        <dbReference type="PROSITE" id="PS50181"/>
    </source>
</evidence>
<reference evidence="10 11" key="1">
    <citation type="submission" date="2023-03" db="EMBL/GenBank/DDBJ databases">
        <title>High-quality genome of Scylla paramamosain provides insights in environmental adaptation.</title>
        <authorList>
            <person name="Zhang L."/>
        </authorList>
    </citation>
    <scope>NUCLEOTIDE SEQUENCE [LARGE SCALE GENOMIC DNA]</scope>
    <source>
        <strain evidence="10">LZ_2023a</strain>
        <tissue evidence="10">Muscle</tissue>
    </source>
</reference>
<dbReference type="EC" id="5.6.2.4" evidence="7"/>
<keyword evidence="3" id="KW-0347">Helicase</keyword>
<dbReference type="InterPro" id="IPR000212">
    <property type="entry name" value="DNA_helicase_UvrD/REP"/>
</dbReference>
<dbReference type="Pfam" id="PF00580">
    <property type="entry name" value="UvrD-helicase"/>
    <property type="match status" value="1"/>
</dbReference>
<organism evidence="10 11">
    <name type="scientific">Scylla paramamosain</name>
    <name type="common">Mud crab</name>
    <dbReference type="NCBI Taxonomy" id="85552"/>
    <lineage>
        <taxon>Eukaryota</taxon>
        <taxon>Metazoa</taxon>
        <taxon>Ecdysozoa</taxon>
        <taxon>Arthropoda</taxon>
        <taxon>Crustacea</taxon>
        <taxon>Multicrustacea</taxon>
        <taxon>Malacostraca</taxon>
        <taxon>Eumalacostraca</taxon>
        <taxon>Eucarida</taxon>
        <taxon>Decapoda</taxon>
        <taxon>Pleocyemata</taxon>
        <taxon>Brachyura</taxon>
        <taxon>Eubrachyura</taxon>
        <taxon>Portunoidea</taxon>
        <taxon>Portunidae</taxon>
        <taxon>Portuninae</taxon>
        <taxon>Scylla</taxon>
    </lineage>
</organism>
<evidence type="ECO:0000256" key="8">
    <source>
        <dbReference type="ARBA" id="ARBA00048988"/>
    </source>
</evidence>
<dbReference type="GO" id="GO:0000724">
    <property type="term" value="P:double-strand break repair via homologous recombination"/>
    <property type="evidence" value="ECO:0007669"/>
    <property type="project" value="TreeGrafter"/>
</dbReference>
<dbReference type="Gene3D" id="1.20.1280.50">
    <property type="match status" value="1"/>
</dbReference>
<evidence type="ECO:0000256" key="1">
    <source>
        <dbReference type="ARBA" id="ARBA00022741"/>
    </source>
</evidence>
<dbReference type="GO" id="GO:0005524">
    <property type="term" value="F:ATP binding"/>
    <property type="evidence" value="ECO:0007669"/>
    <property type="project" value="UniProtKB-KW"/>
</dbReference>
<evidence type="ECO:0000256" key="5">
    <source>
        <dbReference type="ARBA" id="ARBA00023235"/>
    </source>
</evidence>
<dbReference type="EMBL" id="JARAKH010000022">
    <property type="protein sequence ID" value="KAK8392563.1"/>
    <property type="molecule type" value="Genomic_DNA"/>
</dbReference>
<keyword evidence="11" id="KW-1185">Reference proteome</keyword>
<dbReference type="GO" id="GO:0031297">
    <property type="term" value="P:replication fork processing"/>
    <property type="evidence" value="ECO:0007669"/>
    <property type="project" value="TreeGrafter"/>
</dbReference>
<evidence type="ECO:0000313" key="10">
    <source>
        <dbReference type="EMBL" id="KAK8392563.1"/>
    </source>
</evidence>
<dbReference type="InterPro" id="IPR036047">
    <property type="entry name" value="F-box-like_dom_sf"/>
</dbReference>
<accession>A0AAW0TXR2</accession>
<gene>
    <name evidence="10" type="ORF">O3P69_014751</name>
</gene>
<keyword evidence="4" id="KW-0067">ATP-binding</keyword>
<keyword evidence="5" id="KW-0413">Isomerase</keyword>
<keyword evidence="1" id="KW-0547">Nucleotide-binding</keyword>
<dbReference type="PANTHER" id="PTHR11070">
    <property type="entry name" value="UVRD / RECB / PCRA DNA HELICASE FAMILY MEMBER"/>
    <property type="match status" value="1"/>
</dbReference>
<dbReference type="PROSITE" id="PS50181">
    <property type="entry name" value="FBOX"/>
    <property type="match status" value="1"/>
</dbReference>
<dbReference type="InterPro" id="IPR014016">
    <property type="entry name" value="UvrD-like_ATP-bd"/>
</dbReference>
<keyword evidence="2" id="KW-0378">Hydrolase</keyword>
<evidence type="ECO:0000256" key="4">
    <source>
        <dbReference type="ARBA" id="ARBA00022840"/>
    </source>
</evidence>
<dbReference type="InterPro" id="IPR001810">
    <property type="entry name" value="F-box_dom"/>
</dbReference>
<dbReference type="GO" id="GO:0016787">
    <property type="term" value="F:hydrolase activity"/>
    <property type="evidence" value="ECO:0007669"/>
    <property type="project" value="UniProtKB-KW"/>
</dbReference>
<evidence type="ECO:0000313" key="11">
    <source>
        <dbReference type="Proteomes" id="UP001487740"/>
    </source>
</evidence>
<dbReference type="InterPro" id="IPR027417">
    <property type="entry name" value="P-loop_NTPase"/>
</dbReference>
<dbReference type="Gene3D" id="3.40.50.300">
    <property type="entry name" value="P-loop containing nucleotide triphosphate hydrolases"/>
    <property type="match status" value="2"/>
</dbReference>
<dbReference type="Pfam" id="PF12937">
    <property type="entry name" value="F-box-like"/>
    <property type="match status" value="1"/>
</dbReference>
<feature type="domain" description="F-box" evidence="9">
    <location>
        <begin position="8"/>
        <end position="57"/>
    </location>
</feature>
<dbReference type="SUPFAM" id="SSF81383">
    <property type="entry name" value="F-box domain"/>
    <property type="match status" value="1"/>
</dbReference>
<evidence type="ECO:0000256" key="3">
    <source>
        <dbReference type="ARBA" id="ARBA00022806"/>
    </source>
</evidence>
<comment type="caution">
    <text evidence="10">The sequence shown here is derived from an EMBL/GenBank/DDBJ whole genome shotgun (WGS) entry which is preliminary data.</text>
</comment>
<proteinExistence type="predicted"/>
<sequence>MAHVGVLSGAGLSLPVEVLEVVLSQLPHNFLVTTCASVCRLWHEVIRNPAFLPWKKLYHHYKLAPSSPTSSLLLYKSGDDDGGGGGGGGGGALTAEQVVKRLCNCHDITSTSNCLVSIIRAVGKSHSTPQGTSPTLLQGHRLYSLAQDTLAHLSPSLLPQPHTLWHLVATIALLSHDVWDLHALICLLLHPGSLFSPCVVVEAFYSIAVFLFHATASDVIRLPMKYHYQVFYALYLYENDWGGLPEGGAQVREEQHAGQQSMQQYIQRKMAIRFTHEQLRIINHPLRKDHVVKIVAFAGTGKTTTLLELCKRRPDLKFLLVVFNKSVQEHCNQIFPKNTTVKTAHSMAFAAVGRRYQAIQKFSMDLRAGNISEFLPKREGAGNRLRRVALVRKALERFLNSADEHLTLQHTPTVDKHGEQIDDDFRLKVILADAEAVWAEMTKCSRHQVLSMTQDGQLKVWQLSRPKLANYDVVMIDEGQDMNPSMLEVFLRQGCAKVIVGDPHQQIYSFRGAINALESVESTHTFYLTQSFRFGPEVSYMAQCVLDLISETQRQTLVGGHKQDTIVASLSNSEALSPSSSRRTAFLGRSNLEVYQEALYMCQQDAFACMTMAFAGGLHRYGLDTVMDIYNLSRVQAKEGTAESLGIKNRLIAKFESVRALKNYADILEDQELYNKILMYEYSSSNTPHHIQLLKKRCSSSHDVANITFSTIHKAKGLEWDHVVLLGRLTLSEFLFGINDRRQCATLRDEINLLYVSVTRAKRFLTLNSVMLQVLRLCREKREVLVAGSEVGQNSQCLHCAKSVDGKQPVVTKVMGVRVTGSGFLQGGYLCHTCSSDPHRYISSNSAALVKILHPHDNQDLSSLAKLMLISGQP</sequence>
<dbReference type="GO" id="GO:0043138">
    <property type="term" value="F:3'-5' DNA helicase activity"/>
    <property type="evidence" value="ECO:0007669"/>
    <property type="project" value="UniProtKB-EC"/>
</dbReference>
<comment type="catalytic activity">
    <reaction evidence="8">
        <text>ATP + H2O = ADP + phosphate + H(+)</text>
        <dbReference type="Rhea" id="RHEA:13065"/>
        <dbReference type="ChEBI" id="CHEBI:15377"/>
        <dbReference type="ChEBI" id="CHEBI:15378"/>
        <dbReference type="ChEBI" id="CHEBI:30616"/>
        <dbReference type="ChEBI" id="CHEBI:43474"/>
        <dbReference type="ChEBI" id="CHEBI:456216"/>
        <dbReference type="EC" id="5.6.2.4"/>
    </reaction>
</comment>
<evidence type="ECO:0000256" key="7">
    <source>
        <dbReference type="ARBA" id="ARBA00034808"/>
    </source>
</evidence>
<comment type="catalytic activity">
    <reaction evidence="6">
        <text>Couples ATP hydrolysis with the unwinding of duplex DNA by translocating in the 3'-5' direction.</text>
        <dbReference type="EC" id="5.6.2.4"/>
    </reaction>
</comment>